<organism evidence="3 4">
    <name type="scientific">Seonamhaeicola maritimus</name>
    <dbReference type="NCBI Taxonomy" id="2591822"/>
    <lineage>
        <taxon>Bacteria</taxon>
        <taxon>Pseudomonadati</taxon>
        <taxon>Bacteroidota</taxon>
        <taxon>Flavobacteriia</taxon>
        <taxon>Flavobacteriales</taxon>
        <taxon>Flavobacteriaceae</taxon>
    </lineage>
</organism>
<sequence>MIWCYFNFISATYLEFAIFENWLTNLVIQLNNNSMKNYLSFLCLLLVIHTNSQVVTNNTELQNAISSAAPGTIIELADGTWTDVQITINVNATELQPFIIKAQNPGNVFFEGRSNISLGGSYIIFEGVVFQNASGLITDGDKIEPIIEFRDTSNNDCTNCHVRNIKIDSYNGAVSQETLKFKWIIIYGEYNEVSYCSFIGKNGVGSIINDNHNNSTPDYSKIHHNYFADRVPVNNDINGLNDQDAIRIGVSTTSLSDSFTEVYDNFFYNWSGEVEIISNKCGSNKYYNNTFRDYQGILTLRHGNGSEVFNNFFFAENNDFSGGIRVIGEDHKVYNNYIEGVNHRKPGGSGSSATGGINVMNGIQDSELNQYFQVKNVQIVNNTLVNCDLAIRVGTSLSGATLAPENLIVANNIMLNSSESAFQEVNAPTGSSLYEGNINQNGSWDLTNGVNSNQTVGSGLLTSGSDFYRLATGSAAIDAGVGTYSFLTKDILYGNREVAFDAGAEEFGAGGTVGPYDVADVGITLGFGALNALSVGDMNFKQQTIKLFPIPTNGELTISKNNDNIGSIRIFDMQGKLLHQQHIEQNRTKIDVSYLSSGIYVLRTLEDTVRFVIN</sequence>
<proteinExistence type="predicted"/>
<evidence type="ECO:0000313" key="4">
    <source>
        <dbReference type="Proteomes" id="UP000321080"/>
    </source>
</evidence>
<dbReference type="Pfam" id="PF18962">
    <property type="entry name" value="Por_Secre_tail"/>
    <property type="match status" value="1"/>
</dbReference>
<evidence type="ECO:0000259" key="2">
    <source>
        <dbReference type="Pfam" id="PF18962"/>
    </source>
</evidence>
<evidence type="ECO:0000313" key="3">
    <source>
        <dbReference type="EMBL" id="TXG39711.1"/>
    </source>
</evidence>
<comment type="caution">
    <text evidence="3">The sequence shown here is derived from an EMBL/GenBank/DDBJ whole genome shotgun (WGS) entry which is preliminary data.</text>
</comment>
<dbReference type="CDD" id="cd14251">
    <property type="entry name" value="PL-6"/>
    <property type="match status" value="1"/>
</dbReference>
<name>A0A5C7GP55_9FLAO</name>
<dbReference type="Proteomes" id="UP000321080">
    <property type="component" value="Unassembled WGS sequence"/>
</dbReference>
<dbReference type="AlphaFoldDB" id="A0A5C7GP55"/>
<keyword evidence="4" id="KW-1185">Reference proteome</keyword>
<dbReference type="InterPro" id="IPR012334">
    <property type="entry name" value="Pectin_lyas_fold"/>
</dbReference>
<dbReference type="OrthoDB" id="6475864at2"/>
<dbReference type="InterPro" id="IPR026444">
    <property type="entry name" value="Secre_tail"/>
</dbReference>
<dbReference type="Pfam" id="PF14592">
    <property type="entry name" value="Chondroitinas_B"/>
    <property type="match status" value="1"/>
</dbReference>
<feature type="domain" description="Secretion system C-terminal sorting" evidence="2">
    <location>
        <begin position="547"/>
        <end position="607"/>
    </location>
</feature>
<protein>
    <submittedName>
        <fullName evidence="3">T9SS type A sorting domain-containing protein</fullName>
    </submittedName>
</protein>
<dbReference type="NCBIfam" id="TIGR04183">
    <property type="entry name" value="Por_Secre_tail"/>
    <property type="match status" value="1"/>
</dbReference>
<reference evidence="3 4" key="1">
    <citation type="submission" date="2019-08" db="EMBL/GenBank/DDBJ databases">
        <title>Seonamhaeicola sediminis sp. nov., isolated from marine sediment.</title>
        <authorList>
            <person name="Cao W.R."/>
        </authorList>
    </citation>
    <scope>NUCLEOTIDE SEQUENCE [LARGE SCALE GENOMIC DNA]</scope>
    <source>
        <strain evidence="3 4">1505</strain>
    </source>
</reference>
<dbReference type="Gene3D" id="2.160.20.10">
    <property type="entry name" value="Single-stranded right-handed beta-helix, Pectin lyase-like"/>
    <property type="match status" value="1"/>
</dbReference>
<keyword evidence="1" id="KW-0732">Signal</keyword>
<accession>A0A5C7GP55</accession>
<dbReference type="SUPFAM" id="SSF51126">
    <property type="entry name" value="Pectin lyase-like"/>
    <property type="match status" value="1"/>
</dbReference>
<dbReference type="InterPro" id="IPR039513">
    <property type="entry name" value="PL-6"/>
</dbReference>
<dbReference type="SMART" id="SM00710">
    <property type="entry name" value="PbH1"/>
    <property type="match status" value="3"/>
</dbReference>
<gene>
    <name evidence="3" type="ORF">FUA22_07550</name>
</gene>
<dbReference type="InterPro" id="IPR006626">
    <property type="entry name" value="PbH1"/>
</dbReference>
<dbReference type="InterPro" id="IPR011050">
    <property type="entry name" value="Pectin_lyase_fold/virulence"/>
</dbReference>
<dbReference type="EMBL" id="VRKQ01000008">
    <property type="protein sequence ID" value="TXG39711.1"/>
    <property type="molecule type" value="Genomic_DNA"/>
</dbReference>
<evidence type="ECO:0000256" key="1">
    <source>
        <dbReference type="ARBA" id="ARBA00022729"/>
    </source>
</evidence>